<gene>
    <name evidence="1" type="ORF">KP509_02G081500</name>
</gene>
<organism evidence="1 2">
    <name type="scientific">Ceratopteris richardii</name>
    <name type="common">Triangle waterfern</name>
    <dbReference type="NCBI Taxonomy" id="49495"/>
    <lineage>
        <taxon>Eukaryota</taxon>
        <taxon>Viridiplantae</taxon>
        <taxon>Streptophyta</taxon>
        <taxon>Embryophyta</taxon>
        <taxon>Tracheophyta</taxon>
        <taxon>Polypodiopsida</taxon>
        <taxon>Polypodiidae</taxon>
        <taxon>Polypodiales</taxon>
        <taxon>Pteridineae</taxon>
        <taxon>Pteridaceae</taxon>
        <taxon>Parkerioideae</taxon>
        <taxon>Ceratopteris</taxon>
    </lineage>
</organism>
<comment type="caution">
    <text evidence="1">The sequence shown here is derived from an EMBL/GenBank/DDBJ whole genome shotgun (WGS) entry which is preliminary data.</text>
</comment>
<sequence length="109" mass="12853">MLIHEEMLPGVRSSVANEHDLDLFDNLFSLAYKLQESFSYCDHYCDMIIICIFIYPCNEYLSYQSLPNSFYVYDRGLDDEFHTMKVPCLGLAPFHYCEKTCSSIKYLKF</sequence>
<dbReference type="AlphaFoldDB" id="A0A8T2VBF4"/>
<name>A0A8T2VBF4_CERRI</name>
<dbReference type="Proteomes" id="UP000825935">
    <property type="component" value="Chromosome 2"/>
</dbReference>
<accession>A0A8T2VBF4</accession>
<protein>
    <submittedName>
        <fullName evidence="1">Uncharacterized protein</fullName>
    </submittedName>
</protein>
<keyword evidence="2" id="KW-1185">Reference proteome</keyword>
<dbReference type="EMBL" id="CM035407">
    <property type="protein sequence ID" value="KAH7444530.1"/>
    <property type="molecule type" value="Genomic_DNA"/>
</dbReference>
<evidence type="ECO:0000313" key="1">
    <source>
        <dbReference type="EMBL" id="KAH7444530.1"/>
    </source>
</evidence>
<reference evidence="1" key="1">
    <citation type="submission" date="2021-08" db="EMBL/GenBank/DDBJ databases">
        <title>WGS assembly of Ceratopteris richardii.</title>
        <authorList>
            <person name="Marchant D.B."/>
            <person name="Chen G."/>
            <person name="Jenkins J."/>
            <person name="Shu S."/>
            <person name="Leebens-Mack J."/>
            <person name="Grimwood J."/>
            <person name="Schmutz J."/>
            <person name="Soltis P."/>
            <person name="Soltis D."/>
            <person name="Chen Z.-H."/>
        </authorList>
    </citation>
    <scope>NUCLEOTIDE SEQUENCE</scope>
    <source>
        <strain evidence="1">Whitten #5841</strain>
        <tissue evidence="1">Leaf</tissue>
    </source>
</reference>
<proteinExistence type="predicted"/>
<evidence type="ECO:0000313" key="2">
    <source>
        <dbReference type="Proteomes" id="UP000825935"/>
    </source>
</evidence>